<dbReference type="AlphaFoldDB" id="A0A7X9DKC8"/>
<organism evidence="1 2">
    <name type="scientific">candidate division WWE3 bacterium</name>
    <dbReference type="NCBI Taxonomy" id="2053526"/>
    <lineage>
        <taxon>Bacteria</taxon>
        <taxon>Katanobacteria</taxon>
    </lineage>
</organism>
<name>A0A7X9DKC8_UNCKA</name>
<sequence>MKTFIALLIYFIVTAGFLIKSDVLTFTSDKYVDQKVLDLSMPLNVTIDTELLNSLKPANEQ</sequence>
<evidence type="ECO:0000313" key="2">
    <source>
        <dbReference type="Proteomes" id="UP000526033"/>
    </source>
</evidence>
<dbReference type="Proteomes" id="UP000526033">
    <property type="component" value="Unassembled WGS sequence"/>
</dbReference>
<reference evidence="1 2" key="1">
    <citation type="journal article" date="2020" name="Biotechnol. Biofuels">
        <title>New insights from the biogas microbiome by comprehensive genome-resolved metagenomics of nearly 1600 species originating from multiple anaerobic digesters.</title>
        <authorList>
            <person name="Campanaro S."/>
            <person name="Treu L."/>
            <person name="Rodriguez-R L.M."/>
            <person name="Kovalovszki A."/>
            <person name="Ziels R.M."/>
            <person name="Maus I."/>
            <person name="Zhu X."/>
            <person name="Kougias P.G."/>
            <person name="Basile A."/>
            <person name="Luo G."/>
            <person name="Schluter A."/>
            <person name="Konstantinidis K.T."/>
            <person name="Angelidaki I."/>
        </authorList>
    </citation>
    <scope>NUCLEOTIDE SEQUENCE [LARGE SCALE GENOMIC DNA]</scope>
    <source>
        <strain evidence="1">AS27yjCOA_165</strain>
    </source>
</reference>
<proteinExistence type="predicted"/>
<comment type="caution">
    <text evidence="1">The sequence shown here is derived from an EMBL/GenBank/DDBJ whole genome shotgun (WGS) entry which is preliminary data.</text>
</comment>
<accession>A0A7X9DKC8</accession>
<evidence type="ECO:0000313" key="1">
    <source>
        <dbReference type="EMBL" id="NMB70021.1"/>
    </source>
</evidence>
<protein>
    <submittedName>
        <fullName evidence="1">Uncharacterized protein</fullName>
    </submittedName>
</protein>
<gene>
    <name evidence="1" type="ORF">GYA27_02360</name>
</gene>
<dbReference type="EMBL" id="JAAZNL010000021">
    <property type="protein sequence ID" value="NMB70021.1"/>
    <property type="molecule type" value="Genomic_DNA"/>
</dbReference>